<evidence type="ECO:0000256" key="5">
    <source>
        <dbReference type="SAM" id="SignalP"/>
    </source>
</evidence>
<dbReference type="InterPro" id="IPR000372">
    <property type="entry name" value="LRRNT"/>
</dbReference>
<feature type="chain" id="PRO_5046293491" evidence="5">
    <location>
        <begin position="46"/>
        <end position="317"/>
    </location>
</feature>
<dbReference type="InterPro" id="IPR001611">
    <property type="entry name" value="Leu-rich_rpt"/>
</dbReference>
<evidence type="ECO:0000259" key="7">
    <source>
        <dbReference type="SMART" id="SM00082"/>
    </source>
</evidence>
<evidence type="ECO:0000259" key="6">
    <source>
        <dbReference type="SMART" id="SM00013"/>
    </source>
</evidence>
<proteinExistence type="predicted"/>
<accession>A0ABM5F5F6</accession>
<dbReference type="InterPro" id="IPR050541">
    <property type="entry name" value="LRR_TM_domain-containing"/>
</dbReference>
<dbReference type="Gene3D" id="3.80.10.10">
    <property type="entry name" value="Ribonuclease Inhibitor"/>
    <property type="match status" value="2"/>
</dbReference>
<reference evidence="9" key="1">
    <citation type="submission" date="2025-08" db="UniProtKB">
        <authorList>
            <consortium name="RefSeq"/>
        </authorList>
    </citation>
    <scope>IDENTIFICATION</scope>
</reference>
<dbReference type="SMART" id="SM00082">
    <property type="entry name" value="LRRCT"/>
    <property type="match status" value="1"/>
</dbReference>
<keyword evidence="1" id="KW-0433">Leucine-rich repeat</keyword>
<evidence type="ECO:0000256" key="1">
    <source>
        <dbReference type="ARBA" id="ARBA00022614"/>
    </source>
</evidence>
<keyword evidence="2 5" id="KW-0732">Signal</keyword>
<feature type="domain" description="LRRNT" evidence="6">
    <location>
        <begin position="46"/>
        <end position="78"/>
    </location>
</feature>
<dbReference type="InterPro" id="IPR000483">
    <property type="entry name" value="Cys-rich_flank_reg_C"/>
</dbReference>
<keyword evidence="4" id="KW-0812">Transmembrane</keyword>
<feature type="transmembrane region" description="Helical" evidence="4">
    <location>
        <begin position="266"/>
        <end position="292"/>
    </location>
</feature>
<organism evidence="8 9">
    <name type="scientific">Pogona vitticeps</name>
    <name type="common">central bearded dragon</name>
    <dbReference type="NCBI Taxonomy" id="103695"/>
    <lineage>
        <taxon>Eukaryota</taxon>
        <taxon>Metazoa</taxon>
        <taxon>Chordata</taxon>
        <taxon>Craniata</taxon>
        <taxon>Vertebrata</taxon>
        <taxon>Euteleostomi</taxon>
        <taxon>Lepidosauria</taxon>
        <taxon>Squamata</taxon>
        <taxon>Bifurcata</taxon>
        <taxon>Unidentata</taxon>
        <taxon>Episquamata</taxon>
        <taxon>Toxicofera</taxon>
        <taxon>Iguania</taxon>
        <taxon>Acrodonta</taxon>
        <taxon>Agamidae</taxon>
        <taxon>Amphibolurinae</taxon>
        <taxon>Pogona</taxon>
    </lineage>
</organism>
<dbReference type="InterPro" id="IPR032675">
    <property type="entry name" value="LRR_dom_sf"/>
</dbReference>
<evidence type="ECO:0000313" key="8">
    <source>
        <dbReference type="Proteomes" id="UP001652642"/>
    </source>
</evidence>
<sequence>MARCGTREAFLLPARCLALPGYGRRPRLSLWAALFLLLLSPLAAGACPEICRCSSGRVDCREHRLRFAPGGLPANATAILLDYNRIAVLQEGTFVAQSALRQLSLQGNALVSVHRQALAGLGQLEELDLSGNYLTLLLPGTFAPVPNLKMLHLGNNRLLRLPPELVGALPHLQVLSVQGNALTSLGPGFFESLPSLGHLRLDGNPWVCSCAIQPLSRWLVDNVDKVPAVESVFCKRPAALAHHPIAAIGNKSFALCQEPWLHPRDYAFFLLVGPSTFLTSICLCILAGLLAVARARVMATTYARPGALARRAERHQH</sequence>
<dbReference type="SUPFAM" id="SSF52058">
    <property type="entry name" value="L domain-like"/>
    <property type="match status" value="1"/>
</dbReference>
<gene>
    <name evidence="9" type="primary">LRRC26</name>
</gene>
<keyword evidence="3" id="KW-0677">Repeat</keyword>
<dbReference type="RefSeq" id="XP_072840643.1">
    <property type="nucleotide sequence ID" value="XM_072984542.1"/>
</dbReference>
<evidence type="ECO:0000256" key="3">
    <source>
        <dbReference type="ARBA" id="ARBA00022737"/>
    </source>
</evidence>
<evidence type="ECO:0000256" key="2">
    <source>
        <dbReference type="ARBA" id="ARBA00022729"/>
    </source>
</evidence>
<dbReference type="Proteomes" id="UP001652642">
    <property type="component" value="Chromosome Z"/>
</dbReference>
<dbReference type="SMART" id="SM00369">
    <property type="entry name" value="LRR_TYP"/>
    <property type="match status" value="5"/>
</dbReference>
<name>A0ABM5F5F6_9SAUR</name>
<dbReference type="SMART" id="SM00013">
    <property type="entry name" value="LRRNT"/>
    <property type="match status" value="1"/>
</dbReference>
<dbReference type="Pfam" id="PF13855">
    <property type="entry name" value="LRR_8"/>
    <property type="match status" value="2"/>
</dbReference>
<feature type="domain" description="LRRCT" evidence="7">
    <location>
        <begin position="204"/>
        <end position="257"/>
    </location>
</feature>
<dbReference type="GeneID" id="110087452"/>
<keyword evidence="4" id="KW-0472">Membrane</keyword>
<dbReference type="PANTHER" id="PTHR24369">
    <property type="entry name" value="ANTIGEN BSP, PUTATIVE-RELATED"/>
    <property type="match status" value="1"/>
</dbReference>
<keyword evidence="4" id="KW-1133">Transmembrane helix</keyword>
<keyword evidence="8" id="KW-1185">Reference proteome</keyword>
<protein>
    <submittedName>
        <fullName evidence="9">Leucine-rich repeat-containing protein 26</fullName>
    </submittedName>
</protein>
<evidence type="ECO:0000256" key="4">
    <source>
        <dbReference type="SAM" id="Phobius"/>
    </source>
</evidence>
<feature type="signal peptide" evidence="5">
    <location>
        <begin position="1"/>
        <end position="45"/>
    </location>
</feature>
<evidence type="ECO:0000313" key="9">
    <source>
        <dbReference type="RefSeq" id="XP_072840643.1"/>
    </source>
</evidence>
<dbReference type="InterPro" id="IPR003591">
    <property type="entry name" value="Leu-rich_rpt_typical-subtyp"/>
</dbReference>
<dbReference type="PANTHER" id="PTHR24369:SF210">
    <property type="entry name" value="CHAOPTIN-RELATED"/>
    <property type="match status" value="1"/>
</dbReference>